<gene>
    <name evidence="2" type="ORF">THAOC_33954</name>
</gene>
<dbReference type="Gene3D" id="3.40.50.720">
    <property type="entry name" value="NAD(P)-binding Rossmann-like Domain"/>
    <property type="match status" value="1"/>
</dbReference>
<reference evidence="2 3" key="1">
    <citation type="journal article" date="2012" name="Genome Biol.">
        <title>Genome and low-iron response of an oceanic diatom adapted to chronic iron limitation.</title>
        <authorList>
            <person name="Lommer M."/>
            <person name="Specht M."/>
            <person name="Roy A.S."/>
            <person name="Kraemer L."/>
            <person name="Andreson R."/>
            <person name="Gutowska M.A."/>
            <person name="Wolf J."/>
            <person name="Bergner S.V."/>
            <person name="Schilhabel M.B."/>
            <person name="Klostermeier U.C."/>
            <person name="Beiko R.G."/>
            <person name="Rosenstiel P."/>
            <person name="Hippler M."/>
            <person name="Laroche J."/>
        </authorList>
    </citation>
    <scope>NUCLEOTIDE SEQUENCE [LARGE SCALE GENOMIC DNA]</scope>
    <source>
        <strain evidence="2 3">CCMP1005</strain>
    </source>
</reference>
<dbReference type="SUPFAM" id="SSF51735">
    <property type="entry name" value="NAD(P)-binding Rossmann-fold domains"/>
    <property type="match status" value="1"/>
</dbReference>
<evidence type="ECO:0000256" key="1">
    <source>
        <dbReference type="SAM" id="SignalP"/>
    </source>
</evidence>
<keyword evidence="1" id="KW-0732">Signal</keyword>
<protein>
    <recommendedName>
        <fullName evidence="4">NAD(P)-binding domain-containing protein</fullName>
    </recommendedName>
</protein>
<evidence type="ECO:0000313" key="2">
    <source>
        <dbReference type="EMBL" id="EJK47334.1"/>
    </source>
</evidence>
<organism evidence="2 3">
    <name type="scientific">Thalassiosira oceanica</name>
    <name type="common">Marine diatom</name>
    <dbReference type="NCBI Taxonomy" id="159749"/>
    <lineage>
        <taxon>Eukaryota</taxon>
        <taxon>Sar</taxon>
        <taxon>Stramenopiles</taxon>
        <taxon>Ochrophyta</taxon>
        <taxon>Bacillariophyta</taxon>
        <taxon>Coscinodiscophyceae</taxon>
        <taxon>Thalassiosirophycidae</taxon>
        <taxon>Thalassiosirales</taxon>
        <taxon>Thalassiosiraceae</taxon>
        <taxon>Thalassiosira</taxon>
    </lineage>
</organism>
<comment type="caution">
    <text evidence="2">The sequence shown here is derived from an EMBL/GenBank/DDBJ whole genome shotgun (WGS) entry which is preliminary data.</text>
</comment>
<dbReference type="EMBL" id="AGNL01047072">
    <property type="protein sequence ID" value="EJK47334.1"/>
    <property type="molecule type" value="Genomic_DNA"/>
</dbReference>
<name>K0R5Z2_THAOC</name>
<dbReference type="OrthoDB" id="193580at2759"/>
<evidence type="ECO:0000313" key="3">
    <source>
        <dbReference type="Proteomes" id="UP000266841"/>
    </source>
</evidence>
<evidence type="ECO:0008006" key="4">
    <source>
        <dbReference type="Google" id="ProtNLM"/>
    </source>
</evidence>
<feature type="signal peptide" evidence="1">
    <location>
        <begin position="1"/>
        <end position="29"/>
    </location>
</feature>
<proteinExistence type="predicted"/>
<keyword evidence="3" id="KW-1185">Reference proteome</keyword>
<sequence>MTKQCIRPTSATTLLICVVLSLLQLRVEALNVVIAGGTGEVGRALSAKLASEGHSVTILCRNSFLASAPARVSSDFGWLGEGFLSKHPTIKLRDWDGGDLLDIVGQDWMGWQDDALPQADALINLCGGFTEQRVLASERLVGESLRLNPTILQVTVSPKDEEMKLIAPLVYRPVAIPRLKTCEDLVKNNCPNFELMRLEANMIELEAERIKQTVYKRLGH</sequence>
<dbReference type="InterPro" id="IPR036291">
    <property type="entry name" value="NAD(P)-bd_dom_sf"/>
</dbReference>
<feature type="chain" id="PRO_5030172969" description="NAD(P)-binding domain-containing protein" evidence="1">
    <location>
        <begin position="30"/>
        <end position="220"/>
    </location>
</feature>
<accession>K0R5Z2</accession>
<dbReference type="AlphaFoldDB" id="K0R5Z2"/>
<dbReference type="Proteomes" id="UP000266841">
    <property type="component" value="Unassembled WGS sequence"/>
</dbReference>